<protein>
    <recommendedName>
        <fullName evidence="2">Mei2-like C-terminal RNA recognition motif domain-containing protein</fullName>
    </recommendedName>
</protein>
<evidence type="ECO:0000313" key="3">
    <source>
        <dbReference type="EMBL" id="CAD8860409.1"/>
    </source>
</evidence>
<dbReference type="Pfam" id="PF04059">
    <property type="entry name" value="RRM_2"/>
    <property type="match status" value="1"/>
</dbReference>
<dbReference type="AlphaFoldDB" id="A0A7S1FE58"/>
<dbReference type="InterPro" id="IPR007201">
    <property type="entry name" value="Mei2-like_Rrm_C"/>
</dbReference>
<feature type="domain" description="Mei2-like C-terminal RNA recognition motif" evidence="2">
    <location>
        <begin position="285"/>
        <end position="381"/>
    </location>
</feature>
<organism evidence="3">
    <name type="scientific">Noctiluca scintillans</name>
    <name type="common">Sea sparkle</name>
    <name type="synonym">Red tide dinoflagellate</name>
    <dbReference type="NCBI Taxonomy" id="2966"/>
    <lineage>
        <taxon>Eukaryota</taxon>
        <taxon>Sar</taxon>
        <taxon>Alveolata</taxon>
        <taxon>Dinophyceae</taxon>
        <taxon>Noctilucales</taxon>
        <taxon>Noctilucaceae</taxon>
        <taxon>Noctiluca</taxon>
    </lineage>
</organism>
<feature type="region of interest" description="Disordered" evidence="1">
    <location>
        <begin position="222"/>
        <end position="278"/>
    </location>
</feature>
<reference evidence="3" key="1">
    <citation type="submission" date="2021-01" db="EMBL/GenBank/DDBJ databases">
        <authorList>
            <person name="Corre E."/>
            <person name="Pelletier E."/>
            <person name="Niang G."/>
            <person name="Scheremetjew M."/>
            <person name="Finn R."/>
            <person name="Kale V."/>
            <person name="Holt S."/>
            <person name="Cochrane G."/>
            <person name="Meng A."/>
            <person name="Brown T."/>
            <person name="Cohen L."/>
        </authorList>
    </citation>
    <scope>NUCLEOTIDE SEQUENCE</scope>
</reference>
<sequence length="429" mass="47897">MGVAEEGLWGLRLCAAHDLVPADASASMLNRSRSRSTKGDCDSENSTSLYSDAATLDDQTRDSACYPYMDETTLKELDDLCAFSDSESSTADELDVRKRRAQDAVHASTIARGCLPAAVQRVQTDDDRRSPLTSASLPWSREVPRVANDSIWMTSSVPRHQRPPPGSQEVVNMRNWDMGSYVNGPDWYDAFHSGLANVTMVPHYGVDAATHVPWQFQRYPGSPLYQTPDRGSRGRDSVQTPDVAAPPSPIEPRTPEPEATNSFERSATPKTEPSEVDYMPGVGSRMTVMLRNLPNNYSRSMLLELLDSEGFAGRYDFVYLPMDFKSRASLGYAFVNLVSACQATPFWKHFDGFSRWVLPSQKVCSVNWSSPYQGLEAHVERYRNSPVMHDAVPDEYKPMLFRNGVRIAFPPPTRKLRAPRSRPGRNCIA</sequence>
<dbReference type="SUPFAM" id="SSF54928">
    <property type="entry name" value="RNA-binding domain, RBD"/>
    <property type="match status" value="1"/>
</dbReference>
<gene>
    <name evidence="3" type="ORF">NSCI0253_LOCUS34763</name>
</gene>
<feature type="compositionally biased region" description="Polar residues" evidence="1">
    <location>
        <begin position="259"/>
        <end position="271"/>
    </location>
</feature>
<evidence type="ECO:0000259" key="2">
    <source>
        <dbReference type="Pfam" id="PF04059"/>
    </source>
</evidence>
<feature type="region of interest" description="Disordered" evidence="1">
    <location>
        <begin position="25"/>
        <end position="46"/>
    </location>
</feature>
<proteinExistence type="predicted"/>
<dbReference type="CDD" id="cd12277">
    <property type="entry name" value="RRM3_MEI2_EAR1_like"/>
    <property type="match status" value="1"/>
</dbReference>
<dbReference type="GO" id="GO:0003676">
    <property type="term" value="F:nucleic acid binding"/>
    <property type="evidence" value="ECO:0007669"/>
    <property type="project" value="InterPro"/>
</dbReference>
<dbReference type="InterPro" id="IPR035979">
    <property type="entry name" value="RBD_domain_sf"/>
</dbReference>
<dbReference type="EMBL" id="HBFQ01048639">
    <property type="protein sequence ID" value="CAD8860409.1"/>
    <property type="molecule type" value="Transcribed_RNA"/>
</dbReference>
<evidence type="ECO:0000256" key="1">
    <source>
        <dbReference type="SAM" id="MobiDB-lite"/>
    </source>
</evidence>
<accession>A0A7S1FE58</accession>
<name>A0A7S1FE58_NOCSC</name>